<dbReference type="SUPFAM" id="SSF48264">
    <property type="entry name" value="Cytochrome P450"/>
    <property type="match status" value="1"/>
</dbReference>
<comment type="caution">
    <text evidence="3">The sequence shown here is derived from an EMBL/GenBank/DDBJ whole genome shotgun (WGS) entry which is preliminary data.</text>
</comment>
<evidence type="ECO:0008006" key="5">
    <source>
        <dbReference type="Google" id="ProtNLM"/>
    </source>
</evidence>
<proteinExistence type="inferred from homology"/>
<gene>
    <name evidence="3" type="primary">gb07732</name>
    <name evidence="3" type="ORF">PR202_gb07732</name>
</gene>
<dbReference type="GO" id="GO:0016705">
    <property type="term" value="F:oxidoreductase activity, acting on paired donors, with incorporation or reduction of molecular oxygen"/>
    <property type="evidence" value="ECO:0007669"/>
    <property type="project" value="InterPro"/>
</dbReference>
<evidence type="ECO:0000256" key="1">
    <source>
        <dbReference type="ARBA" id="ARBA00010617"/>
    </source>
</evidence>
<evidence type="ECO:0000313" key="4">
    <source>
        <dbReference type="Proteomes" id="UP001054889"/>
    </source>
</evidence>
<reference evidence="3" key="2">
    <citation type="submission" date="2021-12" db="EMBL/GenBank/DDBJ databases">
        <title>Resequencing data analysis of finger millet.</title>
        <authorList>
            <person name="Hatakeyama M."/>
            <person name="Aluri S."/>
            <person name="Balachadran M.T."/>
            <person name="Sivarajan S.R."/>
            <person name="Poveda L."/>
            <person name="Shimizu-Inatsugi R."/>
            <person name="Schlapbach R."/>
            <person name="Sreeman S.M."/>
            <person name="Shimizu K.K."/>
        </authorList>
    </citation>
    <scope>NUCLEOTIDE SEQUENCE</scope>
</reference>
<dbReference type="Gene3D" id="1.10.630.10">
    <property type="entry name" value="Cytochrome P450"/>
    <property type="match status" value="1"/>
</dbReference>
<dbReference type="GO" id="GO:0005506">
    <property type="term" value="F:iron ion binding"/>
    <property type="evidence" value="ECO:0007669"/>
    <property type="project" value="InterPro"/>
</dbReference>
<organism evidence="3 4">
    <name type="scientific">Eleusine coracana subsp. coracana</name>
    <dbReference type="NCBI Taxonomy" id="191504"/>
    <lineage>
        <taxon>Eukaryota</taxon>
        <taxon>Viridiplantae</taxon>
        <taxon>Streptophyta</taxon>
        <taxon>Embryophyta</taxon>
        <taxon>Tracheophyta</taxon>
        <taxon>Spermatophyta</taxon>
        <taxon>Magnoliopsida</taxon>
        <taxon>Liliopsida</taxon>
        <taxon>Poales</taxon>
        <taxon>Poaceae</taxon>
        <taxon>PACMAD clade</taxon>
        <taxon>Chloridoideae</taxon>
        <taxon>Cynodonteae</taxon>
        <taxon>Eleusininae</taxon>
        <taxon>Eleusine</taxon>
    </lineage>
</organism>
<accession>A0AAV5ECX6</accession>
<sequence>MGDPSWGSLDPEDLVVPYAKAVVASRRDPAHCPSSAASTCWATSAPLPRPPRQNLRAAHVPPSRLRHHGGGLSEAAREILQRHDAVFSNRSVPDAPGKHTKHSSVWLPNAPQWRALQKLMGTELFSPHRLDALQHLRLAMVQELIDHVGRLARDGQAVNVGRVAFITSLNLVLCTIFSRDLTNLDDDGKSREFQEVVTAIMEAVGSPNIWDFFPAIAAADLQGWRRRLARLFARLHKIFDQEIDQRQRDRQAGEPRKNDFLDPLLDAAARDDTTARLDRDTLRSMFTVSRFF</sequence>
<dbReference type="AlphaFoldDB" id="A0AAV5ECX6"/>
<name>A0AAV5ECX6_ELECO</name>
<evidence type="ECO:0000313" key="3">
    <source>
        <dbReference type="EMBL" id="GJN20362.1"/>
    </source>
</evidence>
<dbReference type="GO" id="GO:0020037">
    <property type="term" value="F:heme binding"/>
    <property type="evidence" value="ECO:0007669"/>
    <property type="project" value="InterPro"/>
</dbReference>
<dbReference type="PANTHER" id="PTHR47950">
    <property type="entry name" value="CYTOCHROME P450, FAMILY 76, SUBFAMILY C, POLYPEPTIDE 5-RELATED"/>
    <property type="match status" value="1"/>
</dbReference>
<evidence type="ECO:0000256" key="2">
    <source>
        <dbReference type="SAM" id="MobiDB-lite"/>
    </source>
</evidence>
<dbReference type="GO" id="GO:0004497">
    <property type="term" value="F:monooxygenase activity"/>
    <property type="evidence" value="ECO:0007669"/>
    <property type="project" value="InterPro"/>
</dbReference>
<dbReference type="InterPro" id="IPR036396">
    <property type="entry name" value="Cyt_P450_sf"/>
</dbReference>
<keyword evidence="4" id="KW-1185">Reference proteome</keyword>
<dbReference type="Pfam" id="PF00067">
    <property type="entry name" value="p450"/>
    <property type="match status" value="1"/>
</dbReference>
<dbReference type="InterPro" id="IPR001128">
    <property type="entry name" value="Cyt_P450"/>
</dbReference>
<dbReference type="PANTHER" id="PTHR47950:SF43">
    <property type="entry name" value="CYTOCHROME P450 FAMILY 76 SUBFAMILY C POLYPEPTIDE 7"/>
    <property type="match status" value="1"/>
</dbReference>
<feature type="region of interest" description="Disordered" evidence="2">
    <location>
        <begin position="26"/>
        <end position="56"/>
    </location>
</feature>
<feature type="compositionally biased region" description="Low complexity" evidence="2">
    <location>
        <begin position="32"/>
        <end position="46"/>
    </location>
</feature>
<comment type="similarity">
    <text evidence="1">Belongs to the cytochrome P450 family.</text>
</comment>
<dbReference type="EMBL" id="BQKI01000074">
    <property type="protein sequence ID" value="GJN20362.1"/>
    <property type="molecule type" value="Genomic_DNA"/>
</dbReference>
<dbReference type="Proteomes" id="UP001054889">
    <property type="component" value="Unassembled WGS sequence"/>
</dbReference>
<protein>
    <recommendedName>
        <fullName evidence="5">Cytochrome P450</fullName>
    </recommendedName>
</protein>
<reference evidence="3" key="1">
    <citation type="journal article" date="2018" name="DNA Res.">
        <title>Multiple hybrid de novo genome assembly of finger millet, an orphan allotetraploid crop.</title>
        <authorList>
            <person name="Hatakeyama M."/>
            <person name="Aluri S."/>
            <person name="Balachadran M.T."/>
            <person name="Sivarajan S.R."/>
            <person name="Patrignani A."/>
            <person name="Gruter S."/>
            <person name="Poveda L."/>
            <person name="Shimizu-Inatsugi R."/>
            <person name="Baeten J."/>
            <person name="Francoijs K.J."/>
            <person name="Nataraja K.N."/>
            <person name="Reddy Y.A.N."/>
            <person name="Phadnis S."/>
            <person name="Ravikumar R.L."/>
            <person name="Schlapbach R."/>
            <person name="Sreeman S.M."/>
            <person name="Shimizu K.K."/>
        </authorList>
    </citation>
    <scope>NUCLEOTIDE SEQUENCE</scope>
</reference>